<dbReference type="RefSeq" id="WP_113633792.1">
    <property type="nucleotide sequence ID" value="NZ_QNUX01000002.1"/>
</dbReference>
<accession>A0A366B441</accession>
<dbReference type="InterPro" id="IPR013096">
    <property type="entry name" value="Cupin_2"/>
</dbReference>
<protein>
    <submittedName>
        <fullName evidence="3">Cupin domain-containing protein</fullName>
    </submittedName>
</protein>
<dbReference type="Proteomes" id="UP000253676">
    <property type="component" value="Unassembled WGS sequence"/>
</dbReference>
<dbReference type="PANTHER" id="PTHR43698:SF1">
    <property type="entry name" value="BLL4564 PROTEIN"/>
    <property type="match status" value="1"/>
</dbReference>
<keyword evidence="4" id="KW-1185">Reference proteome</keyword>
<dbReference type="EMBL" id="QNUX01000002">
    <property type="protein sequence ID" value="RBN51413.1"/>
    <property type="molecule type" value="Genomic_DNA"/>
</dbReference>
<evidence type="ECO:0000313" key="4">
    <source>
        <dbReference type="Proteomes" id="UP000253676"/>
    </source>
</evidence>
<dbReference type="OrthoDB" id="9802489at2"/>
<dbReference type="PROSITE" id="PS51257">
    <property type="entry name" value="PROKAR_LIPOPROTEIN"/>
    <property type="match status" value="1"/>
</dbReference>
<dbReference type="InterPro" id="IPR047263">
    <property type="entry name" value="HNL-like_cupin"/>
</dbReference>
<organism evidence="3 4">
    <name type="scientific">Flavobacterium psychrolimnae</name>
    <dbReference type="NCBI Taxonomy" id="249351"/>
    <lineage>
        <taxon>Bacteria</taxon>
        <taxon>Pseudomonadati</taxon>
        <taxon>Bacteroidota</taxon>
        <taxon>Flavobacteriia</taxon>
        <taxon>Flavobacteriales</taxon>
        <taxon>Flavobacteriaceae</taxon>
        <taxon>Flavobacterium</taxon>
    </lineage>
</organism>
<evidence type="ECO:0000259" key="2">
    <source>
        <dbReference type="Pfam" id="PF07883"/>
    </source>
</evidence>
<sequence>MKLKNIAGILLIGIFVFSCKAQNKPTLSTKTESQKSLLFPKGEKITNANFTGTAYLQMLIAADSLNPTSVGNVTFEPGARTKWHLHPGGQILLATDGVGYYQEKGQPKKTLRKGDVIKCPPNIQHWHGASIDTHFVQVAITNTKNGVPVWLEAVTDEEYIQVQAN</sequence>
<feature type="domain" description="Cupin type-2" evidence="2">
    <location>
        <begin position="73"/>
        <end position="129"/>
    </location>
</feature>
<dbReference type="PANTHER" id="PTHR43698">
    <property type="entry name" value="RIBD C-TERMINAL DOMAIN CONTAINING PROTEIN"/>
    <property type="match status" value="1"/>
</dbReference>
<feature type="chain" id="PRO_5017024924" evidence="1">
    <location>
        <begin position="22"/>
        <end position="165"/>
    </location>
</feature>
<dbReference type="InterPro" id="IPR014710">
    <property type="entry name" value="RmlC-like_jellyroll"/>
</dbReference>
<comment type="caution">
    <text evidence="3">The sequence shown here is derived from an EMBL/GenBank/DDBJ whole genome shotgun (WGS) entry which is preliminary data.</text>
</comment>
<name>A0A366B441_9FLAO</name>
<dbReference type="InterPro" id="IPR011051">
    <property type="entry name" value="RmlC_Cupin_sf"/>
</dbReference>
<dbReference type="AlphaFoldDB" id="A0A366B441"/>
<feature type="signal peptide" evidence="1">
    <location>
        <begin position="1"/>
        <end position="21"/>
    </location>
</feature>
<dbReference type="CDD" id="cd02233">
    <property type="entry name" value="cupin_HNL-like"/>
    <property type="match status" value="1"/>
</dbReference>
<evidence type="ECO:0000256" key="1">
    <source>
        <dbReference type="SAM" id="SignalP"/>
    </source>
</evidence>
<proteinExistence type="predicted"/>
<keyword evidence="1" id="KW-0732">Signal</keyword>
<evidence type="ECO:0000313" key="3">
    <source>
        <dbReference type="EMBL" id="RBN51413.1"/>
    </source>
</evidence>
<reference evidence="3 4" key="1">
    <citation type="submission" date="2018-07" db="EMBL/GenBank/DDBJ databases">
        <title>Complete genome sequence of Flavobacterium psychrolimnae LMG 22018.</title>
        <authorList>
            <person name="Kim D.-U."/>
        </authorList>
    </citation>
    <scope>NUCLEOTIDE SEQUENCE [LARGE SCALE GENOMIC DNA]</scope>
    <source>
        <strain evidence="3 4">LMG 22018</strain>
    </source>
</reference>
<dbReference type="Gene3D" id="2.60.120.10">
    <property type="entry name" value="Jelly Rolls"/>
    <property type="match status" value="1"/>
</dbReference>
<gene>
    <name evidence="3" type="ORF">DR980_03040</name>
</gene>
<dbReference type="Pfam" id="PF07883">
    <property type="entry name" value="Cupin_2"/>
    <property type="match status" value="1"/>
</dbReference>
<dbReference type="SUPFAM" id="SSF51182">
    <property type="entry name" value="RmlC-like cupins"/>
    <property type="match status" value="1"/>
</dbReference>